<comment type="caution">
    <text evidence="2">The sequence shown here is derived from an EMBL/GenBank/DDBJ whole genome shotgun (WGS) entry which is preliminary data.</text>
</comment>
<evidence type="ECO:0000313" key="2">
    <source>
        <dbReference type="EMBL" id="MBJ3764611.1"/>
    </source>
</evidence>
<name>A0A934MFK4_9RHOB</name>
<feature type="transmembrane region" description="Helical" evidence="1">
    <location>
        <begin position="18"/>
        <end position="36"/>
    </location>
</feature>
<protein>
    <submittedName>
        <fullName evidence="2">Uncharacterized protein</fullName>
    </submittedName>
</protein>
<evidence type="ECO:0000313" key="3">
    <source>
        <dbReference type="Proteomes" id="UP000642488"/>
    </source>
</evidence>
<keyword evidence="3" id="KW-1185">Reference proteome</keyword>
<dbReference type="RefSeq" id="WP_198917783.1">
    <property type="nucleotide sequence ID" value="NZ_JAEKPD010000033.1"/>
</dbReference>
<feature type="transmembrane region" description="Helical" evidence="1">
    <location>
        <begin position="42"/>
        <end position="75"/>
    </location>
</feature>
<dbReference type="EMBL" id="JAEKPD010000033">
    <property type="protein sequence ID" value="MBJ3764611.1"/>
    <property type="molecule type" value="Genomic_DNA"/>
</dbReference>
<sequence length="86" mass="8874">MSDSPNTTIIVAKPEKSVLAAFFLTVLFGPLGLLYATVGGGIFMIIVAMIVGAITFGLGALITWPVAVIWGVLAALASKRGRPKAT</sequence>
<accession>A0A934MFK4</accession>
<proteinExistence type="predicted"/>
<keyword evidence="1" id="KW-1133">Transmembrane helix</keyword>
<dbReference type="AlphaFoldDB" id="A0A934MFK4"/>
<keyword evidence="1" id="KW-0472">Membrane</keyword>
<keyword evidence="1" id="KW-0812">Transmembrane</keyword>
<evidence type="ECO:0000256" key="1">
    <source>
        <dbReference type="SAM" id="Phobius"/>
    </source>
</evidence>
<gene>
    <name evidence="2" type="ORF">ILP92_17905</name>
</gene>
<reference evidence="2" key="1">
    <citation type="submission" date="2020-12" db="EMBL/GenBank/DDBJ databases">
        <title>Bacterial taxonomy.</title>
        <authorList>
            <person name="Pan X."/>
        </authorList>
    </citation>
    <scope>NUCLEOTIDE SEQUENCE</scope>
    <source>
        <strain evidence="2">KCTC 52957</strain>
    </source>
</reference>
<dbReference type="Proteomes" id="UP000642488">
    <property type="component" value="Unassembled WGS sequence"/>
</dbReference>
<organism evidence="2 3">
    <name type="scientific">Palleronia pontilimi</name>
    <dbReference type="NCBI Taxonomy" id="1964209"/>
    <lineage>
        <taxon>Bacteria</taxon>
        <taxon>Pseudomonadati</taxon>
        <taxon>Pseudomonadota</taxon>
        <taxon>Alphaproteobacteria</taxon>
        <taxon>Rhodobacterales</taxon>
        <taxon>Roseobacteraceae</taxon>
        <taxon>Palleronia</taxon>
    </lineage>
</organism>